<evidence type="ECO:0000313" key="3">
    <source>
        <dbReference type="EMBL" id="MUG43784.1"/>
    </source>
</evidence>
<reference evidence="2 5" key="2">
    <citation type="submission" date="2021-03" db="EMBL/GenBank/DDBJ databases">
        <title>Antimicrobial resistance genes in bacteria isolated from Japanese honey, and their potential for conferring macrolide and lincosamide resistance in the American foulbrood pathogen Paenibacillus larvae.</title>
        <authorList>
            <person name="Okamoto M."/>
            <person name="Kumagai M."/>
            <person name="Kanamori H."/>
            <person name="Takamatsu D."/>
        </authorList>
    </citation>
    <scope>NUCLEOTIDE SEQUENCE [LARGE SCALE GENOMIC DNA]</scope>
    <source>
        <strain evidence="2 5">J15TS10</strain>
    </source>
</reference>
<organism evidence="3 4">
    <name type="scientific">Paenibacillus woosongensis</name>
    <dbReference type="NCBI Taxonomy" id="307580"/>
    <lineage>
        <taxon>Bacteria</taxon>
        <taxon>Bacillati</taxon>
        <taxon>Bacillota</taxon>
        <taxon>Bacilli</taxon>
        <taxon>Bacillales</taxon>
        <taxon>Paenibacillaceae</taxon>
        <taxon>Paenibacillus</taxon>
    </lineage>
</organism>
<gene>
    <name evidence="3" type="ORF">GNP95_02020</name>
    <name evidence="2" type="ORF">J15TS10_08020</name>
</gene>
<dbReference type="OrthoDB" id="2619264at2"/>
<dbReference type="Proteomes" id="UP000681290">
    <property type="component" value="Unassembled WGS sequence"/>
</dbReference>
<dbReference type="AlphaFoldDB" id="A0A7X3CLL9"/>
<comment type="caution">
    <text evidence="3">The sequence shown here is derived from an EMBL/GenBank/DDBJ whole genome shotgun (WGS) entry which is preliminary data.</text>
</comment>
<sequence length="108" mass="12448">MKTMRTLQLIKKEKKRTKWKHAIYLILALGMLVYALPLISFGPGAGWISIFGIAWAAFAFMVVGAHLHFLLGVNEEKQRSLEAVRRAKLREWQNKLQKKEWPAESKQG</sequence>
<evidence type="ECO:0008006" key="6">
    <source>
        <dbReference type="Google" id="ProtNLM"/>
    </source>
</evidence>
<keyword evidence="1" id="KW-0472">Membrane</keyword>
<dbReference type="EMBL" id="BOSM01000001">
    <property type="protein sequence ID" value="GIP56988.1"/>
    <property type="molecule type" value="Genomic_DNA"/>
</dbReference>
<proteinExistence type="predicted"/>
<keyword evidence="1" id="KW-1133">Transmembrane helix</keyword>
<dbReference type="Proteomes" id="UP000447876">
    <property type="component" value="Unassembled WGS sequence"/>
</dbReference>
<name>A0A7X3CLL9_9BACL</name>
<evidence type="ECO:0000313" key="5">
    <source>
        <dbReference type="Proteomes" id="UP000681290"/>
    </source>
</evidence>
<reference evidence="3 4" key="1">
    <citation type="submission" date="2019-11" db="EMBL/GenBank/DDBJ databases">
        <title>Draft genome sequences of five Paenibacillus species of dairy origin.</title>
        <authorList>
            <person name="Olajide A.M."/>
            <person name="Chen S."/>
            <person name="Lapointe G."/>
        </authorList>
    </citation>
    <scope>NUCLEOTIDE SEQUENCE [LARGE SCALE GENOMIC DNA]</scope>
    <source>
        <strain evidence="3 4">12CR55</strain>
    </source>
</reference>
<keyword evidence="5" id="KW-1185">Reference proteome</keyword>
<evidence type="ECO:0000313" key="2">
    <source>
        <dbReference type="EMBL" id="GIP56988.1"/>
    </source>
</evidence>
<keyword evidence="1" id="KW-0812">Transmembrane</keyword>
<dbReference type="EMBL" id="WNZW01000001">
    <property type="protein sequence ID" value="MUG43784.1"/>
    <property type="molecule type" value="Genomic_DNA"/>
</dbReference>
<accession>A0A7X3CLL9</accession>
<evidence type="ECO:0000313" key="4">
    <source>
        <dbReference type="Proteomes" id="UP000447876"/>
    </source>
</evidence>
<evidence type="ECO:0000256" key="1">
    <source>
        <dbReference type="SAM" id="Phobius"/>
    </source>
</evidence>
<feature type="transmembrane region" description="Helical" evidence="1">
    <location>
        <begin position="47"/>
        <end position="71"/>
    </location>
</feature>
<protein>
    <recommendedName>
        <fullName evidence="6">2TM domain-containing protein</fullName>
    </recommendedName>
</protein>
<feature type="transmembrane region" description="Helical" evidence="1">
    <location>
        <begin position="21"/>
        <end position="41"/>
    </location>
</feature>